<accession>A0AA36E3R2</accession>
<name>A0AA36E3R2_LACSI</name>
<feature type="region of interest" description="Disordered" evidence="1">
    <location>
        <begin position="161"/>
        <end position="180"/>
    </location>
</feature>
<evidence type="ECO:0000256" key="1">
    <source>
        <dbReference type="SAM" id="MobiDB-lite"/>
    </source>
</evidence>
<evidence type="ECO:0000313" key="3">
    <source>
        <dbReference type="Proteomes" id="UP001177003"/>
    </source>
</evidence>
<dbReference type="AlphaFoldDB" id="A0AA36E3R2"/>
<evidence type="ECO:0000313" key="2">
    <source>
        <dbReference type="EMBL" id="CAI9281128.1"/>
    </source>
</evidence>
<keyword evidence="3" id="KW-1185">Reference proteome</keyword>
<dbReference type="EMBL" id="OX465080">
    <property type="protein sequence ID" value="CAI9281128.1"/>
    <property type="molecule type" value="Genomic_DNA"/>
</dbReference>
<reference evidence="2" key="1">
    <citation type="submission" date="2023-04" db="EMBL/GenBank/DDBJ databases">
        <authorList>
            <person name="Vijverberg K."/>
            <person name="Xiong W."/>
            <person name="Schranz E."/>
        </authorList>
    </citation>
    <scope>NUCLEOTIDE SEQUENCE</scope>
</reference>
<gene>
    <name evidence="2" type="ORF">LSALG_LOCUS20842</name>
</gene>
<organism evidence="2 3">
    <name type="scientific">Lactuca saligna</name>
    <name type="common">Willowleaf lettuce</name>
    <dbReference type="NCBI Taxonomy" id="75948"/>
    <lineage>
        <taxon>Eukaryota</taxon>
        <taxon>Viridiplantae</taxon>
        <taxon>Streptophyta</taxon>
        <taxon>Embryophyta</taxon>
        <taxon>Tracheophyta</taxon>
        <taxon>Spermatophyta</taxon>
        <taxon>Magnoliopsida</taxon>
        <taxon>eudicotyledons</taxon>
        <taxon>Gunneridae</taxon>
        <taxon>Pentapetalae</taxon>
        <taxon>asterids</taxon>
        <taxon>campanulids</taxon>
        <taxon>Asterales</taxon>
        <taxon>Asteraceae</taxon>
        <taxon>Cichorioideae</taxon>
        <taxon>Cichorieae</taxon>
        <taxon>Lactucinae</taxon>
        <taxon>Lactuca</taxon>
    </lineage>
</organism>
<proteinExistence type="predicted"/>
<sequence length="198" mass="21498">MNSTPRMYKNVLFSTTSSSTTSLDDIVQRGSTPALVVTVEPLIKDEDVADIKRFMALADDDIDDMVIRDTPPNYLVYYPPLTPPRSSNSPTPPPPSHSSPCTPQGSPPQSDPAKKGESNQIVLINKCKWWELIVTLSLIMIKSTLKRGRIPFFCGGGGGGGGAHDDKVESSSAYEDPSTPPLSKKIKLFFYLNVLAAV</sequence>
<feature type="region of interest" description="Disordered" evidence="1">
    <location>
        <begin position="78"/>
        <end position="117"/>
    </location>
</feature>
<protein>
    <submittedName>
        <fullName evidence="2">Uncharacterized protein</fullName>
    </submittedName>
</protein>
<dbReference type="Proteomes" id="UP001177003">
    <property type="component" value="Chromosome 4"/>
</dbReference>